<gene>
    <name evidence="2" type="ORF">TrLO_g1157</name>
</gene>
<feature type="region of interest" description="Disordered" evidence="1">
    <location>
        <begin position="743"/>
        <end position="762"/>
    </location>
</feature>
<evidence type="ECO:0000313" key="3">
    <source>
        <dbReference type="Proteomes" id="UP001165122"/>
    </source>
</evidence>
<feature type="compositionally biased region" description="Basic and acidic residues" evidence="1">
    <location>
        <begin position="247"/>
        <end position="269"/>
    </location>
</feature>
<feature type="compositionally biased region" description="Basic and acidic residues" evidence="1">
    <location>
        <begin position="750"/>
        <end position="762"/>
    </location>
</feature>
<feature type="region of interest" description="Disordered" evidence="1">
    <location>
        <begin position="667"/>
        <end position="728"/>
    </location>
</feature>
<feature type="compositionally biased region" description="Low complexity" evidence="1">
    <location>
        <begin position="281"/>
        <end position="304"/>
    </location>
</feature>
<feature type="compositionally biased region" description="Polar residues" evidence="1">
    <location>
        <begin position="270"/>
        <end position="280"/>
    </location>
</feature>
<proteinExistence type="predicted"/>
<feature type="region of interest" description="Disordered" evidence="1">
    <location>
        <begin position="122"/>
        <end position="163"/>
    </location>
</feature>
<dbReference type="OrthoDB" id="206698at2759"/>
<feature type="compositionally biased region" description="Acidic residues" evidence="1">
    <location>
        <begin position="698"/>
        <end position="710"/>
    </location>
</feature>
<sequence length="762" mass="84774">MPVRIYNPGISADLRPTATRAGFTASDGYSVHHHVSYAESLARNPTVTSRTSKAIRADTRMDAHAKLKLHTEQEAKSMSGQRADFWKPYKPLGNMSSVLHLKVVRITEDHLTGDRTKKILKLHNAKDEESEEEEEDEEEEWMNNGKSESDSKKPAPPKTNKTNVKISFNRVMNLARSIDYKMIRARVKEGTKIAKFVAAGTPIQNHLTQRTVNECIDFAIEQVASNPDKREVEVTLYEILRKYDYGGGRDESEIGRSESRSSLASRDDTNSVTGSLRGGNSSASQSQTSSSMPSTSVPLHQPQAPSIPPPSSAAPNHRNHRASLTVSDKLNSALTTAPLPDQPINVRTDRRAAGITSRNRRNFLNNAAVVQSVKAEANGHPNTNNNSASNSQRNSHSLIALPVASASAHRAEIEEDHLSAVESLYRTVKGIFASRKAFEQSLHRHLTEIDFSWPQHILDRSNAFLSEPAHNLPTIMHRFSTALDEYSSVVLSPETDRRHRADTTFTTTGSYYSDEETNLEMEEPVLILTTPRTFATHKAELVNNARIAASNRSQTTSTRLHNSLWFIQVLRTVHSASKGKQLPVSLLTLLHCIRKLIVSGFDMTLTLLLKLYLKVLTPGDHKSHIVYTSIRSLNKHLSFSPSEYLQWLKENNIVPLGSLIREVKKMQNRSKARGSQRTHHRRKKKTNVSSLRTLGEGLVEEEPGDGDEEFGSSTSDLHAGISPRNAVGGRKFSVSSFLMEEVDESVVDGSSKECVVDRIEEP</sequence>
<evidence type="ECO:0000313" key="2">
    <source>
        <dbReference type="EMBL" id="GMI13586.1"/>
    </source>
</evidence>
<feature type="region of interest" description="Disordered" evidence="1">
    <location>
        <begin position="247"/>
        <end position="320"/>
    </location>
</feature>
<protein>
    <submittedName>
        <fullName evidence="2">Uncharacterized protein</fullName>
    </submittedName>
</protein>
<name>A0A9W7FKC8_9STRA</name>
<dbReference type="AlphaFoldDB" id="A0A9W7FKC8"/>
<keyword evidence="3" id="KW-1185">Reference proteome</keyword>
<evidence type="ECO:0000256" key="1">
    <source>
        <dbReference type="SAM" id="MobiDB-lite"/>
    </source>
</evidence>
<reference evidence="3" key="1">
    <citation type="journal article" date="2023" name="Commun. Biol.">
        <title>Genome analysis of Parmales, the sister group of diatoms, reveals the evolutionary specialization of diatoms from phago-mixotrophs to photoautotrophs.</title>
        <authorList>
            <person name="Ban H."/>
            <person name="Sato S."/>
            <person name="Yoshikawa S."/>
            <person name="Yamada K."/>
            <person name="Nakamura Y."/>
            <person name="Ichinomiya M."/>
            <person name="Sato N."/>
            <person name="Blanc-Mathieu R."/>
            <person name="Endo H."/>
            <person name="Kuwata A."/>
            <person name="Ogata H."/>
        </authorList>
    </citation>
    <scope>NUCLEOTIDE SEQUENCE [LARGE SCALE GENOMIC DNA]</scope>
    <source>
        <strain evidence="3">NIES 3700</strain>
    </source>
</reference>
<organism evidence="2 3">
    <name type="scientific">Triparma laevis f. longispina</name>
    <dbReference type="NCBI Taxonomy" id="1714387"/>
    <lineage>
        <taxon>Eukaryota</taxon>
        <taxon>Sar</taxon>
        <taxon>Stramenopiles</taxon>
        <taxon>Ochrophyta</taxon>
        <taxon>Bolidophyceae</taxon>
        <taxon>Parmales</taxon>
        <taxon>Triparmaceae</taxon>
        <taxon>Triparma</taxon>
    </lineage>
</organism>
<feature type="compositionally biased region" description="Acidic residues" evidence="1">
    <location>
        <begin position="128"/>
        <end position="141"/>
    </location>
</feature>
<feature type="compositionally biased region" description="Basic residues" evidence="1">
    <location>
        <begin position="667"/>
        <end position="686"/>
    </location>
</feature>
<comment type="caution">
    <text evidence="2">The sequence shown here is derived from an EMBL/GenBank/DDBJ whole genome shotgun (WGS) entry which is preliminary data.</text>
</comment>
<accession>A0A9W7FKC8</accession>
<dbReference type="Proteomes" id="UP001165122">
    <property type="component" value="Unassembled WGS sequence"/>
</dbReference>
<dbReference type="EMBL" id="BRXW01000195">
    <property type="protein sequence ID" value="GMI13586.1"/>
    <property type="molecule type" value="Genomic_DNA"/>
</dbReference>